<organism evidence="1 2">
    <name type="scientific">Candidatus Cryptobacteroides intestinavium</name>
    <dbReference type="NCBI Taxonomy" id="2840766"/>
    <lineage>
        <taxon>Bacteria</taxon>
        <taxon>Pseudomonadati</taxon>
        <taxon>Bacteroidota</taxon>
        <taxon>Bacteroidia</taxon>
        <taxon>Bacteroidales</taxon>
        <taxon>Candidatus Cryptobacteroides</taxon>
    </lineage>
</organism>
<reference evidence="1" key="2">
    <citation type="journal article" date="2021" name="PeerJ">
        <title>Extensive microbial diversity within the chicken gut microbiome revealed by metagenomics and culture.</title>
        <authorList>
            <person name="Gilroy R."/>
            <person name="Ravi A."/>
            <person name="Getino M."/>
            <person name="Pursley I."/>
            <person name="Horton D.L."/>
            <person name="Alikhan N.F."/>
            <person name="Baker D."/>
            <person name="Gharbi K."/>
            <person name="Hall N."/>
            <person name="Watson M."/>
            <person name="Adriaenssens E.M."/>
            <person name="Foster-Nyarko E."/>
            <person name="Jarju S."/>
            <person name="Secka A."/>
            <person name="Antonio M."/>
            <person name="Oren A."/>
            <person name="Chaudhuri R.R."/>
            <person name="La Ragione R."/>
            <person name="Hildebrand F."/>
            <person name="Pallen M.J."/>
        </authorList>
    </citation>
    <scope>NUCLEOTIDE SEQUENCE</scope>
    <source>
        <strain evidence="1">B1-20833</strain>
    </source>
</reference>
<dbReference type="AlphaFoldDB" id="A0A9D9HHH1"/>
<dbReference type="EMBL" id="JADIMI010000022">
    <property type="protein sequence ID" value="MBO8451786.1"/>
    <property type="molecule type" value="Genomic_DNA"/>
</dbReference>
<comment type="caution">
    <text evidence="1">The sequence shown here is derived from an EMBL/GenBank/DDBJ whole genome shotgun (WGS) entry which is preliminary data.</text>
</comment>
<dbReference type="SUPFAM" id="SSF101898">
    <property type="entry name" value="NHL repeat"/>
    <property type="match status" value="1"/>
</dbReference>
<dbReference type="Proteomes" id="UP000823661">
    <property type="component" value="Unassembled WGS sequence"/>
</dbReference>
<dbReference type="Pfam" id="PF15869">
    <property type="entry name" value="TolB_like"/>
    <property type="match status" value="1"/>
</dbReference>
<evidence type="ECO:0000313" key="2">
    <source>
        <dbReference type="Proteomes" id="UP000823661"/>
    </source>
</evidence>
<reference evidence="1" key="1">
    <citation type="submission" date="2020-10" db="EMBL/GenBank/DDBJ databases">
        <authorList>
            <person name="Gilroy R."/>
        </authorList>
    </citation>
    <scope>NUCLEOTIDE SEQUENCE</scope>
    <source>
        <strain evidence="1">B1-20833</strain>
    </source>
</reference>
<sequence length="284" mass="32434">MKDDRSTECQMYIYDTRTGNLTRALRKGRGPGETIGAFYFAMTEPDSVVVVNDITLVNMLEIPLDSLDKDWYISARHTSSLINGVHSSAICGYEDNSLLVMASYEDSRFVVYDLKDTSVVRKVCYSPDTEQGKLSRLVMTSYDGVIKYNSRHKKSVIACRFADQLEIYDFVKDTVQFIKGPTLFEPECETFITKYGLAGRTITDDTRKGYIDVCCDDRYIYTIYSGRLCTEDHSSYGREIRIFDWKGRPKKVLQTDVDIIALDVDSDGDLYCLTLDDHLARIQD</sequence>
<proteinExistence type="predicted"/>
<accession>A0A9D9HHH1</accession>
<evidence type="ECO:0000313" key="1">
    <source>
        <dbReference type="EMBL" id="MBO8451786.1"/>
    </source>
</evidence>
<gene>
    <name evidence="1" type="ORF">IAC06_02730</name>
</gene>
<name>A0A9D9HHH1_9BACT</name>
<protein>
    <submittedName>
        <fullName evidence="1">Uncharacterized protein</fullName>
    </submittedName>
</protein>